<protein>
    <submittedName>
        <fullName evidence="1">Uncharacterized protein</fullName>
    </submittedName>
</protein>
<evidence type="ECO:0000313" key="1">
    <source>
        <dbReference type="EMBL" id="REJ04354.1"/>
    </source>
</evidence>
<dbReference type="EMBL" id="QUAB01000047">
    <property type="protein sequence ID" value="REJ04354.1"/>
    <property type="molecule type" value="Genomic_DNA"/>
</dbReference>
<keyword evidence="2" id="KW-1185">Reference proteome</keyword>
<proteinExistence type="predicted"/>
<evidence type="ECO:0000313" key="2">
    <source>
        <dbReference type="Proteomes" id="UP000262172"/>
    </source>
</evidence>
<accession>A0A371NQ93</accession>
<comment type="caution">
    <text evidence="1">The sequence shown here is derived from an EMBL/GenBank/DDBJ whole genome shotgun (WGS) entry which is preliminary data.</text>
</comment>
<name>A0A371NQ93_9MICO</name>
<dbReference type="AlphaFoldDB" id="A0A371NQ93"/>
<reference evidence="1 2" key="1">
    <citation type="submission" date="2018-08" db="EMBL/GenBank/DDBJ databases">
        <title>Isolation, diversity and antifungal activity of Actinobacteria from cow dung.</title>
        <authorList>
            <person name="Ling L."/>
        </authorList>
    </citation>
    <scope>NUCLEOTIDE SEQUENCE [LARGE SCALE GENOMIC DNA]</scope>
    <source>
        <strain evidence="1 2">NEAU-LLE</strain>
    </source>
</reference>
<sequence>MMVGIDGGPLTPLDDLHRFRLPADQTYPILDLQTCISDLDTVIAIGEVLEEQAGAGTLDFGLWHALVITYGRGFQDGKSFGVGKPLAGLRQFLPSLDADQRQHHDHLLRTRNRQVAHTVDKGGAAITVAFHADGSFAAVDSFHVGQSASTADVEDAVCLARTLRELAWTERGRLIDLLEERWRGRSLSSEELAAAAKARTDFVAEVRASTDGPDGS</sequence>
<organism evidence="1 2">
    <name type="scientific">Microbacterium bovistercoris</name>
    <dbReference type="NCBI Taxonomy" id="2293570"/>
    <lineage>
        <taxon>Bacteria</taxon>
        <taxon>Bacillati</taxon>
        <taxon>Actinomycetota</taxon>
        <taxon>Actinomycetes</taxon>
        <taxon>Micrococcales</taxon>
        <taxon>Microbacteriaceae</taxon>
        <taxon>Microbacterium</taxon>
    </lineage>
</organism>
<dbReference type="Proteomes" id="UP000262172">
    <property type="component" value="Unassembled WGS sequence"/>
</dbReference>
<gene>
    <name evidence="1" type="ORF">DY023_15760</name>
</gene>